<accession>A0A2X1PVD4</accession>
<feature type="chain" id="PRO_5016099398" evidence="1">
    <location>
        <begin position="22"/>
        <end position="168"/>
    </location>
</feature>
<protein>
    <submittedName>
        <fullName evidence="2">Exported protein</fullName>
    </submittedName>
</protein>
<reference evidence="2 3" key="1">
    <citation type="submission" date="2018-06" db="EMBL/GenBank/DDBJ databases">
        <authorList>
            <consortium name="Pathogen Informatics"/>
            <person name="Doyle S."/>
        </authorList>
    </citation>
    <scope>NUCLEOTIDE SEQUENCE [LARGE SCALE GENOMIC DNA]</scope>
    <source>
        <strain evidence="2 3">NCTC11872</strain>
    </source>
</reference>
<dbReference type="Pfam" id="PF11072">
    <property type="entry name" value="DUF2859"/>
    <property type="match status" value="1"/>
</dbReference>
<dbReference type="EMBL" id="UASK01000004">
    <property type="protein sequence ID" value="SPX41095.1"/>
    <property type="molecule type" value="Genomic_DNA"/>
</dbReference>
<evidence type="ECO:0000256" key="1">
    <source>
        <dbReference type="SAM" id="SignalP"/>
    </source>
</evidence>
<dbReference type="NCBIfam" id="TIGR03765">
    <property type="entry name" value="ICE_PFL_4695"/>
    <property type="match status" value="1"/>
</dbReference>
<evidence type="ECO:0000313" key="2">
    <source>
        <dbReference type="EMBL" id="SPX41095.1"/>
    </source>
</evidence>
<dbReference type="AlphaFoldDB" id="A0A2X1PVD4"/>
<dbReference type="RefSeq" id="WP_005687579.1">
    <property type="nucleotide sequence ID" value="NZ_CP020006.1"/>
</dbReference>
<dbReference type="Proteomes" id="UP000249936">
    <property type="component" value="Unassembled WGS sequence"/>
</dbReference>
<proteinExistence type="predicted"/>
<organism evidence="2 3">
    <name type="scientific">Haemophilus influenzae</name>
    <dbReference type="NCBI Taxonomy" id="727"/>
    <lineage>
        <taxon>Bacteria</taxon>
        <taxon>Pseudomonadati</taxon>
        <taxon>Pseudomonadota</taxon>
        <taxon>Gammaproteobacteria</taxon>
        <taxon>Pasteurellales</taxon>
        <taxon>Pasteurellaceae</taxon>
        <taxon>Haemophilus</taxon>
    </lineage>
</organism>
<name>A0A2X1PVD4_HAEIF</name>
<gene>
    <name evidence="2" type="ORF">NCTC11872_00689</name>
</gene>
<keyword evidence="1" id="KW-0732">Signal</keyword>
<sequence>MQYKSFFLSLICLGAVAQAQAELKVIGDFGGESAVRFYEALQPDESMVQANPNSVPSTLTEADILPVVSHRMTPGQIQPVRMNLPGMLPIFLIGTDNLSKNWLHSNYDYLKKIGAMGLVVSVKTTNELNELRQLAPDLTLMPTPGDDLASRLNLAHYPALLTSEGLSQ</sequence>
<evidence type="ECO:0000313" key="3">
    <source>
        <dbReference type="Proteomes" id="UP000249936"/>
    </source>
</evidence>
<feature type="signal peptide" evidence="1">
    <location>
        <begin position="1"/>
        <end position="21"/>
    </location>
</feature>
<dbReference type="InterPro" id="IPR021300">
    <property type="entry name" value="Integr_conj_element_PFL4695"/>
</dbReference>